<dbReference type="Pfam" id="PF12697">
    <property type="entry name" value="Abhydrolase_6"/>
    <property type="match status" value="1"/>
</dbReference>
<dbReference type="GO" id="GO:0016787">
    <property type="term" value="F:hydrolase activity"/>
    <property type="evidence" value="ECO:0007669"/>
    <property type="project" value="UniProtKB-KW"/>
</dbReference>
<dbReference type="InterPro" id="IPR050228">
    <property type="entry name" value="Carboxylesterase_BioH"/>
</dbReference>
<dbReference type="PANTHER" id="PTHR43194:SF5">
    <property type="entry name" value="PIMELOYL-[ACYL-CARRIER PROTEIN] METHYL ESTER ESTERASE"/>
    <property type="match status" value="1"/>
</dbReference>
<evidence type="ECO:0000313" key="2">
    <source>
        <dbReference type="EMBL" id="MFD1192528.1"/>
    </source>
</evidence>
<feature type="domain" description="AB hydrolase-1" evidence="1">
    <location>
        <begin position="5"/>
        <end position="240"/>
    </location>
</feature>
<dbReference type="InterPro" id="IPR000073">
    <property type="entry name" value="AB_hydrolase_1"/>
</dbReference>
<sequence>MASTVIMVHGAFCGGWTFERLRMPFEAGFKVLTPDLPGHADGQSASAVTGLSMSDYAREIARLCAEQDEPPILVGHSMGGLVAQLAARRCDLKALVLLAPSPPWGVAAGTIEEAVTAFGLHMLGPFWFQAVSPDQGLARAYSFDRLPKPERDACVARLRPESGRALFETLNWWLDPLMTTSLGPGPLKVPSLVLAGSRDVVHSSGTVRQTAERIGGTFLEMPGMSHWLPGEQGWENVARASLEWLSGL</sequence>
<accession>A0ABW3T6B6</accession>
<protein>
    <submittedName>
        <fullName evidence="2">Alpha/beta fold hydrolase</fullName>
    </submittedName>
</protein>
<dbReference type="PANTHER" id="PTHR43194">
    <property type="entry name" value="HYDROLASE ALPHA/BETA FOLD FAMILY"/>
    <property type="match status" value="1"/>
</dbReference>
<evidence type="ECO:0000313" key="3">
    <source>
        <dbReference type="Proteomes" id="UP001597216"/>
    </source>
</evidence>
<evidence type="ECO:0000259" key="1">
    <source>
        <dbReference type="Pfam" id="PF12697"/>
    </source>
</evidence>
<comment type="caution">
    <text evidence="2">The sequence shown here is derived from an EMBL/GenBank/DDBJ whole genome shotgun (WGS) entry which is preliminary data.</text>
</comment>
<name>A0ABW3T6B6_9CAUL</name>
<dbReference type="EMBL" id="JBHTLQ010000062">
    <property type="protein sequence ID" value="MFD1192528.1"/>
    <property type="molecule type" value="Genomic_DNA"/>
</dbReference>
<keyword evidence="3" id="KW-1185">Reference proteome</keyword>
<gene>
    <name evidence="2" type="ORF">ACFQ27_18200</name>
</gene>
<keyword evidence="2" id="KW-0378">Hydrolase</keyword>
<dbReference type="InterPro" id="IPR029058">
    <property type="entry name" value="AB_hydrolase_fold"/>
</dbReference>
<dbReference type="Proteomes" id="UP001597216">
    <property type="component" value="Unassembled WGS sequence"/>
</dbReference>
<proteinExistence type="predicted"/>
<dbReference type="SUPFAM" id="SSF53474">
    <property type="entry name" value="alpha/beta-Hydrolases"/>
    <property type="match status" value="1"/>
</dbReference>
<organism evidence="2 3">
    <name type="scientific">Phenylobacterium conjunctum</name>
    <dbReference type="NCBI Taxonomy" id="1298959"/>
    <lineage>
        <taxon>Bacteria</taxon>
        <taxon>Pseudomonadati</taxon>
        <taxon>Pseudomonadota</taxon>
        <taxon>Alphaproteobacteria</taxon>
        <taxon>Caulobacterales</taxon>
        <taxon>Caulobacteraceae</taxon>
        <taxon>Phenylobacterium</taxon>
    </lineage>
</organism>
<reference evidence="3" key="1">
    <citation type="journal article" date="2019" name="Int. J. Syst. Evol. Microbiol.">
        <title>The Global Catalogue of Microorganisms (GCM) 10K type strain sequencing project: providing services to taxonomists for standard genome sequencing and annotation.</title>
        <authorList>
            <consortium name="The Broad Institute Genomics Platform"/>
            <consortium name="The Broad Institute Genome Sequencing Center for Infectious Disease"/>
            <person name="Wu L."/>
            <person name="Ma J."/>
        </authorList>
    </citation>
    <scope>NUCLEOTIDE SEQUENCE [LARGE SCALE GENOMIC DNA]</scope>
    <source>
        <strain evidence="3">CCUG 55074</strain>
    </source>
</reference>
<dbReference type="Gene3D" id="3.40.50.1820">
    <property type="entry name" value="alpha/beta hydrolase"/>
    <property type="match status" value="1"/>
</dbReference>
<dbReference type="RefSeq" id="WP_377354591.1">
    <property type="nucleotide sequence ID" value="NZ_JBHTLQ010000062.1"/>
</dbReference>